<dbReference type="Proteomes" id="UP001149954">
    <property type="component" value="Unassembled WGS sequence"/>
</dbReference>
<comment type="caution">
    <text evidence="7">The sequence shown here is derived from an EMBL/GenBank/DDBJ whole genome shotgun (WGS) entry which is preliminary data.</text>
</comment>
<dbReference type="AlphaFoldDB" id="A0A9X0C3G3"/>
<evidence type="ECO:0000256" key="1">
    <source>
        <dbReference type="ARBA" id="ARBA00004173"/>
    </source>
</evidence>
<keyword evidence="8" id="KW-1185">Reference proteome</keyword>
<reference evidence="7" key="2">
    <citation type="journal article" date="2023" name="IMA Fungus">
        <title>Comparative genomic study of the Penicillium genus elucidates a diverse pangenome and 15 lateral gene transfer events.</title>
        <authorList>
            <person name="Petersen C."/>
            <person name="Sorensen T."/>
            <person name="Nielsen M.R."/>
            <person name="Sondergaard T.E."/>
            <person name="Sorensen J.L."/>
            <person name="Fitzpatrick D.A."/>
            <person name="Frisvad J.C."/>
            <person name="Nielsen K.L."/>
        </authorList>
    </citation>
    <scope>NUCLEOTIDE SEQUENCE</scope>
    <source>
        <strain evidence="7">IBT 29495</strain>
    </source>
</reference>
<dbReference type="GO" id="GO:0005739">
    <property type="term" value="C:mitochondrion"/>
    <property type="evidence" value="ECO:0007669"/>
    <property type="project" value="UniProtKB-SubCell"/>
</dbReference>
<keyword evidence="6" id="KW-0472">Membrane</keyword>
<comment type="subcellular location">
    <subcellularLocation>
        <location evidence="2">Endoplasmic reticulum</location>
    </subcellularLocation>
    <subcellularLocation>
        <location evidence="3">Membrane</location>
    </subcellularLocation>
    <subcellularLocation>
        <location evidence="1">Mitochondrion</location>
    </subcellularLocation>
</comment>
<evidence type="ECO:0000256" key="5">
    <source>
        <dbReference type="ARBA" id="ARBA00023128"/>
    </source>
</evidence>
<name>A0A9X0C3G3_9EURO</name>
<evidence type="ECO:0000313" key="8">
    <source>
        <dbReference type="Proteomes" id="UP001149954"/>
    </source>
</evidence>
<evidence type="ECO:0000256" key="2">
    <source>
        <dbReference type="ARBA" id="ARBA00004240"/>
    </source>
</evidence>
<reference evidence="7" key="1">
    <citation type="submission" date="2022-12" db="EMBL/GenBank/DDBJ databases">
        <authorList>
            <person name="Petersen C."/>
        </authorList>
    </citation>
    <scope>NUCLEOTIDE SEQUENCE</scope>
    <source>
        <strain evidence="7">IBT 29495</strain>
    </source>
</reference>
<keyword evidence="5" id="KW-0496">Mitochondrion</keyword>
<evidence type="ECO:0000256" key="6">
    <source>
        <dbReference type="ARBA" id="ARBA00023136"/>
    </source>
</evidence>
<dbReference type="GO" id="GO:0016020">
    <property type="term" value="C:membrane"/>
    <property type="evidence" value="ECO:0007669"/>
    <property type="project" value="UniProtKB-SubCell"/>
</dbReference>
<keyword evidence="4" id="KW-0256">Endoplasmic reticulum</keyword>
<dbReference type="PANTHER" id="PTHR48182:SF2">
    <property type="entry name" value="PROTEIN SERAC1"/>
    <property type="match status" value="1"/>
</dbReference>
<dbReference type="OrthoDB" id="1658288at2759"/>
<gene>
    <name evidence="7" type="ORF">N7463_008615</name>
</gene>
<dbReference type="GO" id="GO:0005783">
    <property type="term" value="C:endoplasmic reticulum"/>
    <property type="evidence" value="ECO:0007669"/>
    <property type="project" value="UniProtKB-SubCell"/>
</dbReference>
<evidence type="ECO:0000256" key="3">
    <source>
        <dbReference type="ARBA" id="ARBA00004370"/>
    </source>
</evidence>
<evidence type="ECO:0000313" key="7">
    <source>
        <dbReference type="EMBL" id="KAJ5496628.1"/>
    </source>
</evidence>
<protein>
    <submittedName>
        <fullName evidence="7">Uncharacterized protein</fullName>
    </submittedName>
</protein>
<evidence type="ECO:0000256" key="4">
    <source>
        <dbReference type="ARBA" id="ARBA00022824"/>
    </source>
</evidence>
<dbReference type="InterPro" id="IPR052374">
    <property type="entry name" value="SERAC1"/>
</dbReference>
<sequence>MGDRRKSTIFRVTGLARDQSDMELEAALKEALTANFSNEERYSIQTEIAIVLSCYHFDQERMALVQFDSNAPQTLSKQVVPQFLSELEVNPLQDWQIQMGDTDINIDCHFHGFTQLYTPPNDEPVTADIIAITGLDGHAYGSWRGKGNLRRMWLRNFFSKDFPRCRTMIYGSNLKLSSRGTHDLLDYGREMLEGIKKIRNTKEKLLKQMSKESDVLVQLRTDLINLIEDRKVNDKLKRWERMGDFFEQVPSVSALLDLNDHRETKLPVDADHSTIVKFDHKQNPTYQSVSNKLREFEKHAHNCVANRFSQQPNRPKTPSTVPFARDVRFVGREDTIGEINKRMNDIGRQHNRIALQGLAGVGREIPDSN</sequence>
<proteinExistence type="predicted"/>
<dbReference type="PANTHER" id="PTHR48182">
    <property type="entry name" value="PROTEIN SERAC1"/>
    <property type="match status" value="1"/>
</dbReference>
<accession>A0A9X0C3G3</accession>
<organism evidence="7 8">
    <name type="scientific">Penicillium fimorum</name>
    <dbReference type="NCBI Taxonomy" id="1882269"/>
    <lineage>
        <taxon>Eukaryota</taxon>
        <taxon>Fungi</taxon>
        <taxon>Dikarya</taxon>
        <taxon>Ascomycota</taxon>
        <taxon>Pezizomycotina</taxon>
        <taxon>Eurotiomycetes</taxon>
        <taxon>Eurotiomycetidae</taxon>
        <taxon>Eurotiales</taxon>
        <taxon>Aspergillaceae</taxon>
        <taxon>Penicillium</taxon>
    </lineage>
</organism>
<dbReference type="EMBL" id="JAPWDS010000005">
    <property type="protein sequence ID" value="KAJ5496628.1"/>
    <property type="molecule type" value="Genomic_DNA"/>
</dbReference>